<dbReference type="EMBL" id="OZ004260">
    <property type="protein sequence ID" value="CAK7920441.1"/>
    <property type="molecule type" value="Genomic_DNA"/>
</dbReference>
<keyword evidence="2 5" id="KW-0812">Transmembrane</keyword>
<evidence type="ECO:0008006" key="8">
    <source>
        <dbReference type="Google" id="ProtNLM"/>
    </source>
</evidence>
<feature type="transmembrane region" description="Helical" evidence="5">
    <location>
        <begin position="24"/>
        <end position="47"/>
    </location>
</feature>
<dbReference type="Pfam" id="PF07264">
    <property type="entry name" value="EI24"/>
    <property type="match status" value="1"/>
</dbReference>
<evidence type="ECO:0000256" key="5">
    <source>
        <dbReference type="SAM" id="Phobius"/>
    </source>
</evidence>
<dbReference type="InterPro" id="IPR052786">
    <property type="entry name" value="Spore_wall_assembly"/>
</dbReference>
<feature type="transmembrane region" description="Helical" evidence="5">
    <location>
        <begin position="216"/>
        <end position="236"/>
    </location>
</feature>
<gene>
    <name evidence="6" type="ORF">CAAN4_H02278</name>
</gene>
<keyword evidence="7" id="KW-1185">Reference proteome</keyword>
<evidence type="ECO:0000256" key="3">
    <source>
        <dbReference type="ARBA" id="ARBA00022989"/>
    </source>
</evidence>
<evidence type="ECO:0000256" key="4">
    <source>
        <dbReference type="ARBA" id="ARBA00023136"/>
    </source>
</evidence>
<evidence type="ECO:0000256" key="1">
    <source>
        <dbReference type="ARBA" id="ARBA00004141"/>
    </source>
</evidence>
<evidence type="ECO:0000256" key="2">
    <source>
        <dbReference type="ARBA" id="ARBA00022692"/>
    </source>
</evidence>
<feature type="transmembrane region" description="Helical" evidence="5">
    <location>
        <begin position="54"/>
        <end position="73"/>
    </location>
</feature>
<organism evidence="6 7">
    <name type="scientific">[Candida] anglica</name>
    <dbReference type="NCBI Taxonomy" id="148631"/>
    <lineage>
        <taxon>Eukaryota</taxon>
        <taxon>Fungi</taxon>
        <taxon>Dikarya</taxon>
        <taxon>Ascomycota</taxon>
        <taxon>Saccharomycotina</taxon>
        <taxon>Pichiomycetes</taxon>
        <taxon>Debaryomycetaceae</taxon>
        <taxon>Kurtzmaniella</taxon>
    </lineage>
</organism>
<name>A0ABP0ELB1_9ASCO</name>
<comment type="subcellular location">
    <subcellularLocation>
        <location evidence="1">Membrane</location>
        <topology evidence="1">Multi-pass membrane protein</topology>
    </subcellularLocation>
</comment>
<feature type="transmembrane region" description="Helical" evidence="5">
    <location>
        <begin position="149"/>
        <end position="170"/>
    </location>
</feature>
<dbReference type="InterPro" id="IPR059112">
    <property type="entry name" value="CysZ/EI24"/>
</dbReference>
<proteinExistence type="predicted"/>
<feature type="transmembrane region" description="Helical" evidence="5">
    <location>
        <begin position="124"/>
        <end position="144"/>
    </location>
</feature>
<accession>A0ABP0ELB1</accession>
<evidence type="ECO:0000313" key="7">
    <source>
        <dbReference type="Proteomes" id="UP001497600"/>
    </source>
</evidence>
<reference evidence="6 7" key="1">
    <citation type="submission" date="2024-01" db="EMBL/GenBank/DDBJ databases">
        <authorList>
            <consortium name="Genoscope - CEA"/>
            <person name="William W."/>
        </authorList>
    </citation>
    <scope>NUCLEOTIDE SEQUENCE [LARGE SCALE GENOMIC DNA]</scope>
    <source>
        <strain evidence="6 7">29B2s-10</strain>
    </source>
</reference>
<dbReference type="PANTHER" id="PTHR34292">
    <property type="entry name" value="OUTER SPORE WALL PROTEIN LDS1"/>
    <property type="match status" value="1"/>
</dbReference>
<dbReference type="Proteomes" id="UP001497600">
    <property type="component" value="Chromosome H"/>
</dbReference>
<keyword evidence="4 5" id="KW-0472">Membrane</keyword>
<sequence>MILSGTYMFPLYGIHYFATHPSLWAFYVTVIIPQLVFIFLIYTLTYVMLYPIQAFFAVIFSGPAGLITVWFTVLQQAGFISTFLCATLLMPEIQKVAFDAVLSRECQDDVVLLGKLRRIVKVPFLIKFGHTVLAVPSMIILPFIIFRGFIFILIGSIPILGPFIVSIIQAPTKGLQSHSRYFVLKGFDDRQIKALYRENTGQYMGFGLVANILESIPFLNIFFMFTNTIGAALWAVSIEKNLKKKSGKIILNQE</sequence>
<evidence type="ECO:0000313" key="6">
    <source>
        <dbReference type="EMBL" id="CAK7920441.1"/>
    </source>
</evidence>
<dbReference type="PANTHER" id="PTHR34292:SF2">
    <property type="entry name" value="OUTER SPORE WALL PROTEIN LDS1"/>
    <property type="match status" value="1"/>
</dbReference>
<protein>
    <recommendedName>
        <fullName evidence="8">Outer spore wall protein RRT8</fullName>
    </recommendedName>
</protein>
<keyword evidence="3 5" id="KW-1133">Transmembrane helix</keyword>